<feature type="compositionally biased region" description="Basic and acidic residues" evidence="1">
    <location>
        <begin position="58"/>
        <end position="86"/>
    </location>
</feature>
<feature type="compositionally biased region" description="Basic and acidic residues" evidence="1">
    <location>
        <begin position="104"/>
        <end position="114"/>
    </location>
</feature>
<feature type="signal peptide" evidence="2">
    <location>
        <begin position="1"/>
        <end position="22"/>
    </location>
</feature>
<gene>
    <name evidence="4" type="ORF">QOZ93_002588</name>
</gene>
<accession>A0ABU0JUQ9</accession>
<evidence type="ECO:0000313" key="4">
    <source>
        <dbReference type="EMBL" id="MDQ0480838.1"/>
    </source>
</evidence>
<organism evidence="4 5">
    <name type="scientific">Hathewaya limosa</name>
    <name type="common">Clostridium limosum</name>
    <dbReference type="NCBI Taxonomy" id="1536"/>
    <lineage>
        <taxon>Bacteria</taxon>
        <taxon>Bacillati</taxon>
        <taxon>Bacillota</taxon>
        <taxon>Clostridia</taxon>
        <taxon>Eubacteriales</taxon>
        <taxon>Clostridiaceae</taxon>
        <taxon>Hathewaya</taxon>
    </lineage>
</organism>
<dbReference type="Pfam" id="PF14478">
    <property type="entry name" value="DUF4430"/>
    <property type="match status" value="1"/>
</dbReference>
<keyword evidence="2" id="KW-0732">Signal</keyword>
<dbReference type="EMBL" id="JAUSWN010000030">
    <property type="protein sequence ID" value="MDQ0480838.1"/>
    <property type="molecule type" value="Genomic_DNA"/>
</dbReference>
<evidence type="ECO:0000256" key="1">
    <source>
        <dbReference type="SAM" id="MobiDB-lite"/>
    </source>
</evidence>
<dbReference type="PROSITE" id="PS51257">
    <property type="entry name" value="PROKAR_LIPOPROTEIN"/>
    <property type="match status" value="1"/>
</dbReference>
<dbReference type="RefSeq" id="WP_307357051.1">
    <property type="nucleotide sequence ID" value="NZ_BAAACJ010000018.1"/>
</dbReference>
<reference evidence="4 5" key="1">
    <citation type="submission" date="2023-07" db="EMBL/GenBank/DDBJ databases">
        <title>Genomic Encyclopedia of Type Strains, Phase IV (KMG-IV): sequencing the most valuable type-strain genomes for metagenomic binning, comparative biology and taxonomic classification.</title>
        <authorList>
            <person name="Goeker M."/>
        </authorList>
    </citation>
    <scope>NUCLEOTIDE SEQUENCE [LARGE SCALE GENOMIC DNA]</scope>
    <source>
        <strain evidence="4 5">DSM 1400</strain>
    </source>
</reference>
<evidence type="ECO:0000256" key="2">
    <source>
        <dbReference type="SAM" id="SignalP"/>
    </source>
</evidence>
<evidence type="ECO:0000259" key="3">
    <source>
        <dbReference type="Pfam" id="PF14478"/>
    </source>
</evidence>
<feature type="compositionally biased region" description="Low complexity" evidence="1">
    <location>
        <begin position="115"/>
        <end position="131"/>
    </location>
</feature>
<sequence>MKKKLFNILLMFILIFSFVACAPKSDLPNIGIKGEKNVTKTNKDIKNNDSKNNNSVNKESESKQENKIKTSKEEKSTKSSDKKSTEIKKEIKKNVVKDSKNKLIDKNLKDDSNKKSINNSKETKKTTNINKNIKEKSKEKNNICTISIECRTAINKGVNKKDGFTHLPSNGIILPKMKISIKDGDTVYDVLHKVIMQKKIHMEFSGGGQSIYIKGIDNLYEMDCGDLSGWKYCVNNWYPNYGCGAYKVKSGDVVEWKYTCDLGKDLGQ</sequence>
<evidence type="ECO:0000313" key="5">
    <source>
        <dbReference type="Proteomes" id="UP001224418"/>
    </source>
</evidence>
<feature type="region of interest" description="Disordered" evidence="1">
    <location>
        <begin position="41"/>
        <end position="86"/>
    </location>
</feature>
<keyword evidence="5" id="KW-1185">Reference proteome</keyword>
<proteinExistence type="predicted"/>
<comment type="caution">
    <text evidence="4">The sequence shown here is derived from an EMBL/GenBank/DDBJ whole genome shotgun (WGS) entry which is preliminary data.</text>
</comment>
<dbReference type="Proteomes" id="UP001224418">
    <property type="component" value="Unassembled WGS sequence"/>
</dbReference>
<feature type="domain" description="Transcobalamin-like C-terminal" evidence="3">
    <location>
        <begin position="184"/>
        <end position="259"/>
    </location>
</feature>
<feature type="region of interest" description="Disordered" evidence="1">
    <location>
        <begin position="104"/>
        <end position="133"/>
    </location>
</feature>
<dbReference type="InterPro" id="IPR027954">
    <property type="entry name" value="Transcobalamin-like_C"/>
</dbReference>
<name>A0ABU0JUQ9_HATLI</name>
<feature type="chain" id="PRO_5045762967" description="Transcobalamin-like C-terminal domain-containing protein" evidence="2">
    <location>
        <begin position="23"/>
        <end position="268"/>
    </location>
</feature>
<dbReference type="Gene3D" id="2.170.130.30">
    <property type="match status" value="1"/>
</dbReference>
<protein>
    <recommendedName>
        <fullName evidence="3">Transcobalamin-like C-terminal domain-containing protein</fullName>
    </recommendedName>
</protein>